<feature type="region of interest" description="Disordered" evidence="1">
    <location>
        <begin position="44"/>
        <end position="65"/>
    </location>
</feature>
<protein>
    <submittedName>
        <fullName evidence="2">Uncharacterized protein</fullName>
    </submittedName>
</protein>
<proteinExistence type="predicted"/>
<reference evidence="2" key="2">
    <citation type="submission" date="2015-06" db="UniProtKB">
        <authorList>
            <consortium name="EnsemblPlants"/>
        </authorList>
    </citation>
    <scope>IDENTIFICATION</scope>
</reference>
<accession>A0A0E0P4U3</accession>
<dbReference type="EnsemblPlants" id="ORUFI04G01560.1">
    <property type="protein sequence ID" value="ORUFI04G01560.1"/>
    <property type="gene ID" value="ORUFI04G01560"/>
</dbReference>
<dbReference type="HOGENOM" id="CLU_2853753_0_0_1"/>
<keyword evidence="3" id="KW-1185">Reference proteome</keyword>
<organism evidence="2 3">
    <name type="scientific">Oryza rufipogon</name>
    <name type="common">Brownbeard rice</name>
    <name type="synonym">Asian wild rice</name>
    <dbReference type="NCBI Taxonomy" id="4529"/>
    <lineage>
        <taxon>Eukaryota</taxon>
        <taxon>Viridiplantae</taxon>
        <taxon>Streptophyta</taxon>
        <taxon>Embryophyta</taxon>
        <taxon>Tracheophyta</taxon>
        <taxon>Spermatophyta</taxon>
        <taxon>Magnoliopsida</taxon>
        <taxon>Liliopsida</taxon>
        <taxon>Poales</taxon>
        <taxon>Poaceae</taxon>
        <taxon>BOP clade</taxon>
        <taxon>Oryzoideae</taxon>
        <taxon>Oryzeae</taxon>
        <taxon>Oryzinae</taxon>
        <taxon>Oryza</taxon>
    </lineage>
</organism>
<name>A0A0E0P4U3_ORYRU</name>
<dbReference type="AlphaFoldDB" id="A0A0E0P4U3"/>
<sequence length="65" mass="6538">MFVATGCSAKFEAAAVAEALPPVRASASLAGGRDDNLFRGGGWRSASEVGVPSEDASLSEKLPAT</sequence>
<dbReference type="Gramene" id="ORUFI04G01560.1">
    <property type="protein sequence ID" value="ORUFI04G01560.1"/>
    <property type="gene ID" value="ORUFI04G01560"/>
</dbReference>
<evidence type="ECO:0000256" key="1">
    <source>
        <dbReference type="SAM" id="MobiDB-lite"/>
    </source>
</evidence>
<dbReference type="Proteomes" id="UP000008022">
    <property type="component" value="Unassembled WGS sequence"/>
</dbReference>
<evidence type="ECO:0000313" key="2">
    <source>
        <dbReference type="EnsemblPlants" id="ORUFI04G01560.1"/>
    </source>
</evidence>
<evidence type="ECO:0000313" key="3">
    <source>
        <dbReference type="Proteomes" id="UP000008022"/>
    </source>
</evidence>
<reference evidence="3" key="1">
    <citation type="submission" date="2013-06" db="EMBL/GenBank/DDBJ databases">
        <authorList>
            <person name="Zhao Q."/>
        </authorList>
    </citation>
    <scope>NUCLEOTIDE SEQUENCE</scope>
    <source>
        <strain evidence="3">cv. W1943</strain>
    </source>
</reference>